<proteinExistence type="predicted"/>
<reference evidence="2" key="2">
    <citation type="submission" date="2023-06" db="EMBL/GenBank/DDBJ databases">
        <authorList>
            <consortium name="Lawrence Berkeley National Laboratory"/>
            <person name="Haridas S."/>
            <person name="Hensen N."/>
            <person name="Bonometti L."/>
            <person name="Westerberg I."/>
            <person name="Brannstrom I.O."/>
            <person name="Guillou S."/>
            <person name="Cros-Aarteil S."/>
            <person name="Calhoun S."/>
            <person name="Kuo A."/>
            <person name="Mondo S."/>
            <person name="Pangilinan J."/>
            <person name="Riley R."/>
            <person name="Labutti K."/>
            <person name="Andreopoulos B."/>
            <person name="Lipzen A."/>
            <person name="Chen C."/>
            <person name="Yanf M."/>
            <person name="Daum C."/>
            <person name="Ng V."/>
            <person name="Clum A."/>
            <person name="Steindorff A."/>
            <person name="Ohm R."/>
            <person name="Martin F."/>
            <person name="Silar P."/>
            <person name="Natvig D."/>
            <person name="Lalanne C."/>
            <person name="Gautier V."/>
            <person name="Ament-Velasquez S.L."/>
            <person name="Kruys A."/>
            <person name="Hutchinson M.I."/>
            <person name="Powell A.J."/>
            <person name="Barry K."/>
            <person name="Miller A.N."/>
            <person name="Grigoriev I.V."/>
            <person name="Debuchy R."/>
            <person name="Gladieux P."/>
            <person name="Thoren M.H."/>
            <person name="Johannesson H."/>
        </authorList>
    </citation>
    <scope>NUCLEOTIDE SEQUENCE</scope>
    <source>
        <strain evidence="2">CBS 955.72</strain>
    </source>
</reference>
<dbReference type="EMBL" id="JAUIQD010000003">
    <property type="protein sequence ID" value="KAK3357434.1"/>
    <property type="molecule type" value="Genomic_DNA"/>
</dbReference>
<dbReference type="Proteomes" id="UP001275084">
    <property type="component" value="Unassembled WGS sequence"/>
</dbReference>
<gene>
    <name evidence="2" type="ORF">B0T25DRAFT_516868</name>
</gene>
<sequence>MPGTPTLVAPSSEAELLALRRKCARALWALVPGSRSAPRSGGGGGGSTIAGTGGGQPSGSSSSAASYPPGPGLAAAGLTDSSVQKATAALMTQRTGAAKGFTHGHDTRATTPVPHTDSVTDHGEDVDGDDEEVLAEIERGILDVFSDAYCNKHLVYAVVELVLIRLLPEMAEKGVVELWAERIA</sequence>
<protein>
    <recommendedName>
        <fullName evidence="4">PXA domain-containing protein</fullName>
    </recommendedName>
</protein>
<evidence type="ECO:0000313" key="2">
    <source>
        <dbReference type="EMBL" id="KAK3357434.1"/>
    </source>
</evidence>
<accession>A0AAJ0MG52</accession>
<name>A0AAJ0MG52_9PEZI</name>
<feature type="region of interest" description="Disordered" evidence="1">
    <location>
        <begin position="99"/>
        <end position="127"/>
    </location>
</feature>
<feature type="compositionally biased region" description="Gly residues" evidence="1">
    <location>
        <begin position="40"/>
        <end position="57"/>
    </location>
</feature>
<feature type="compositionally biased region" description="Low complexity" evidence="1">
    <location>
        <begin position="58"/>
        <end position="77"/>
    </location>
</feature>
<organism evidence="2 3">
    <name type="scientific">Lasiosphaeria hispida</name>
    <dbReference type="NCBI Taxonomy" id="260671"/>
    <lineage>
        <taxon>Eukaryota</taxon>
        <taxon>Fungi</taxon>
        <taxon>Dikarya</taxon>
        <taxon>Ascomycota</taxon>
        <taxon>Pezizomycotina</taxon>
        <taxon>Sordariomycetes</taxon>
        <taxon>Sordariomycetidae</taxon>
        <taxon>Sordariales</taxon>
        <taxon>Lasiosphaeriaceae</taxon>
        <taxon>Lasiosphaeria</taxon>
    </lineage>
</organism>
<evidence type="ECO:0008006" key="4">
    <source>
        <dbReference type="Google" id="ProtNLM"/>
    </source>
</evidence>
<keyword evidence="3" id="KW-1185">Reference proteome</keyword>
<dbReference type="AlphaFoldDB" id="A0AAJ0MG52"/>
<feature type="region of interest" description="Disordered" evidence="1">
    <location>
        <begin position="33"/>
        <end position="77"/>
    </location>
</feature>
<reference evidence="2" key="1">
    <citation type="journal article" date="2023" name="Mol. Phylogenet. Evol.">
        <title>Genome-scale phylogeny and comparative genomics of the fungal order Sordariales.</title>
        <authorList>
            <person name="Hensen N."/>
            <person name="Bonometti L."/>
            <person name="Westerberg I."/>
            <person name="Brannstrom I.O."/>
            <person name="Guillou S."/>
            <person name="Cros-Aarteil S."/>
            <person name="Calhoun S."/>
            <person name="Haridas S."/>
            <person name="Kuo A."/>
            <person name="Mondo S."/>
            <person name="Pangilinan J."/>
            <person name="Riley R."/>
            <person name="LaButti K."/>
            <person name="Andreopoulos B."/>
            <person name="Lipzen A."/>
            <person name="Chen C."/>
            <person name="Yan M."/>
            <person name="Daum C."/>
            <person name="Ng V."/>
            <person name="Clum A."/>
            <person name="Steindorff A."/>
            <person name="Ohm R.A."/>
            <person name="Martin F."/>
            <person name="Silar P."/>
            <person name="Natvig D.O."/>
            <person name="Lalanne C."/>
            <person name="Gautier V."/>
            <person name="Ament-Velasquez S.L."/>
            <person name="Kruys A."/>
            <person name="Hutchinson M.I."/>
            <person name="Powell A.J."/>
            <person name="Barry K."/>
            <person name="Miller A.N."/>
            <person name="Grigoriev I.V."/>
            <person name="Debuchy R."/>
            <person name="Gladieux P."/>
            <person name="Hiltunen Thoren M."/>
            <person name="Johannesson H."/>
        </authorList>
    </citation>
    <scope>NUCLEOTIDE SEQUENCE</scope>
    <source>
        <strain evidence="2">CBS 955.72</strain>
    </source>
</reference>
<evidence type="ECO:0000313" key="3">
    <source>
        <dbReference type="Proteomes" id="UP001275084"/>
    </source>
</evidence>
<evidence type="ECO:0000256" key="1">
    <source>
        <dbReference type="SAM" id="MobiDB-lite"/>
    </source>
</evidence>
<comment type="caution">
    <text evidence="2">The sequence shown here is derived from an EMBL/GenBank/DDBJ whole genome shotgun (WGS) entry which is preliminary data.</text>
</comment>